<evidence type="ECO:0008006" key="3">
    <source>
        <dbReference type="Google" id="ProtNLM"/>
    </source>
</evidence>
<gene>
    <name evidence="1" type="ORF">SAMN02745243_01301</name>
</gene>
<evidence type="ECO:0000313" key="1">
    <source>
        <dbReference type="EMBL" id="SHJ75985.1"/>
    </source>
</evidence>
<evidence type="ECO:0000313" key="2">
    <source>
        <dbReference type="Proteomes" id="UP000184301"/>
    </source>
</evidence>
<dbReference type="STRING" id="1121950.SAMN02745243_01301"/>
<dbReference type="OrthoDB" id="2933491at2"/>
<reference evidence="1 2" key="1">
    <citation type="submission" date="2016-11" db="EMBL/GenBank/DDBJ databases">
        <authorList>
            <person name="Jaros S."/>
            <person name="Januszkiewicz K."/>
            <person name="Wedrychowicz H."/>
        </authorList>
    </citation>
    <scope>NUCLEOTIDE SEQUENCE [LARGE SCALE GENOMIC DNA]</scope>
    <source>
        <strain evidence="1 2">DSM 15480</strain>
    </source>
</reference>
<keyword evidence="2" id="KW-1185">Reference proteome</keyword>
<organism evidence="1 2">
    <name type="scientific">Hespellia stercorisuis DSM 15480</name>
    <dbReference type="NCBI Taxonomy" id="1121950"/>
    <lineage>
        <taxon>Bacteria</taxon>
        <taxon>Bacillati</taxon>
        <taxon>Bacillota</taxon>
        <taxon>Clostridia</taxon>
        <taxon>Lachnospirales</taxon>
        <taxon>Lachnospiraceae</taxon>
        <taxon>Hespellia</taxon>
    </lineage>
</organism>
<proteinExistence type="predicted"/>
<accession>A0A1M6LXU7</accession>
<protein>
    <recommendedName>
        <fullName evidence="3">Carboxypeptidase regulatory-like domain-containing protein</fullName>
    </recommendedName>
</protein>
<sequence length="240" mass="26741">MSDLKMMQDYIDKGQLQVNVVSDITSAPVRDAGVEISYTGVPESTLEELSTNESGQTETVELNTPPLEYSLNPAVEAQPYSEYTLRITASGYEPVLIAGAELLAQVKAIQNIRLRPILNPEEGEEVFVIPAHTLFGNYPPKIAEEEIKPIDESGEIVLSRVVVPEYIVVHDGSPRDNTATNHYVKYKDYIKNVASSEIYATWPEDTIRANILAIMSFTLNRVYTEWYRNSNKLGVEGDGI</sequence>
<dbReference type="Proteomes" id="UP000184301">
    <property type="component" value="Unassembled WGS sequence"/>
</dbReference>
<dbReference type="AlphaFoldDB" id="A0A1M6LXU7"/>
<dbReference type="EMBL" id="FQZY01000016">
    <property type="protein sequence ID" value="SHJ75985.1"/>
    <property type="molecule type" value="Genomic_DNA"/>
</dbReference>
<name>A0A1M6LXU7_9FIRM</name>